<dbReference type="EMBL" id="CP002304">
    <property type="protein sequence ID" value="ADQ14944.1"/>
    <property type="molecule type" value="Genomic_DNA"/>
</dbReference>
<evidence type="ECO:0000313" key="3">
    <source>
        <dbReference type="EMBL" id="ADQ14944.1"/>
    </source>
</evidence>
<feature type="region of interest" description="Disordered" evidence="1">
    <location>
        <begin position="201"/>
        <end position="232"/>
    </location>
</feature>
<protein>
    <submittedName>
        <fullName evidence="3">Peptidase M23</fullName>
    </submittedName>
</protein>
<evidence type="ECO:0000313" key="4">
    <source>
        <dbReference type="Proteomes" id="UP000007434"/>
    </source>
</evidence>
<gene>
    <name evidence="3" type="ordered locus">Halsa_1519</name>
</gene>
<dbReference type="InterPro" id="IPR050570">
    <property type="entry name" value="Cell_wall_metabolism_enzyme"/>
</dbReference>
<dbReference type="eggNOG" id="COG0739">
    <property type="taxonomic scope" value="Bacteria"/>
</dbReference>
<dbReference type="Pfam" id="PF01476">
    <property type="entry name" value="LysM"/>
    <property type="match status" value="3"/>
</dbReference>
<reference evidence="3 4" key="2">
    <citation type="journal article" date="2011" name="J. Bacteriol.">
        <title>Complete Genome Sequence of the Haloalkaliphilic, Hydrogen Producing Halanaerobium hydrogenoformans.</title>
        <authorList>
            <person name="Brown S.D."/>
            <person name="Begemann M.B."/>
            <person name="Mormile M.R."/>
            <person name="Wall J.D."/>
            <person name="Han C.S."/>
            <person name="Goodwin L.A."/>
            <person name="Pitluck S."/>
            <person name="Land M.L."/>
            <person name="Hauser L.J."/>
            <person name="Elias D.A."/>
        </authorList>
    </citation>
    <scope>NUCLEOTIDE SEQUENCE [LARGE SCALE GENOMIC DNA]</scope>
    <source>
        <strain evidence="4">sapolanicus</strain>
    </source>
</reference>
<feature type="compositionally biased region" description="Low complexity" evidence="1">
    <location>
        <begin position="205"/>
        <end position="214"/>
    </location>
</feature>
<dbReference type="InterPro" id="IPR036779">
    <property type="entry name" value="LysM_dom_sf"/>
</dbReference>
<dbReference type="AlphaFoldDB" id="E4RLN0"/>
<dbReference type="Gene3D" id="2.70.70.10">
    <property type="entry name" value="Glucose Permease (Domain IIA)"/>
    <property type="match status" value="1"/>
</dbReference>
<dbReference type="CDD" id="cd00118">
    <property type="entry name" value="LysM"/>
    <property type="match status" value="3"/>
</dbReference>
<proteinExistence type="predicted"/>
<reference evidence="3 4" key="1">
    <citation type="submission" date="2010-11" db="EMBL/GenBank/DDBJ databases">
        <title>Complete sequence of Halanaerobium sp. sapolanicus.</title>
        <authorList>
            <consortium name="US DOE Joint Genome Institute"/>
            <person name="Lucas S."/>
            <person name="Copeland A."/>
            <person name="Lapidus A."/>
            <person name="Cheng J.-F."/>
            <person name="Bruce D."/>
            <person name="Goodwin L."/>
            <person name="Pitluck S."/>
            <person name="Davenport K."/>
            <person name="Detter J.C."/>
            <person name="Han C."/>
            <person name="Tapia R."/>
            <person name="Land M."/>
            <person name="Hauser L."/>
            <person name="Jeffries C."/>
            <person name="Kyrpides N."/>
            <person name="Ivanova N."/>
            <person name="Mikhailova N."/>
            <person name="Begemann M.B."/>
            <person name="Mormile M.R."/>
            <person name="Wall J.D."/>
            <person name="Elias D.A."/>
            <person name="Woyke T."/>
        </authorList>
    </citation>
    <scope>NUCLEOTIDE SEQUENCE [LARGE SCALE GENOMIC DNA]</scope>
    <source>
        <strain evidence="4">sapolanicus</strain>
    </source>
</reference>
<dbReference type="HOGENOM" id="CLU_029425_7_3_9"/>
<dbReference type="CAZy" id="CBM50">
    <property type="family name" value="Carbohydrate-Binding Module Family 50"/>
</dbReference>
<feature type="domain" description="LysM" evidence="2">
    <location>
        <begin position="227"/>
        <end position="270"/>
    </location>
</feature>
<dbReference type="Gene3D" id="1.10.101.10">
    <property type="entry name" value="PGBD-like superfamily/PGBD"/>
    <property type="match status" value="1"/>
</dbReference>
<dbReference type="SUPFAM" id="SSF54106">
    <property type="entry name" value="LysM domain"/>
    <property type="match status" value="1"/>
</dbReference>
<dbReference type="InterPro" id="IPR016047">
    <property type="entry name" value="M23ase_b-sheet_dom"/>
</dbReference>
<organism evidence="3 4">
    <name type="scientific">Halanaerobium hydrogeniformans</name>
    <name type="common">Halanaerobium sp. (strain sapolanicus)</name>
    <dbReference type="NCBI Taxonomy" id="656519"/>
    <lineage>
        <taxon>Bacteria</taxon>
        <taxon>Bacillati</taxon>
        <taxon>Bacillota</taxon>
        <taxon>Clostridia</taxon>
        <taxon>Halanaerobiales</taxon>
        <taxon>Halanaerobiaceae</taxon>
        <taxon>Halanaerobium</taxon>
    </lineage>
</organism>
<dbReference type="Pfam" id="PF01471">
    <property type="entry name" value="PG_binding_1"/>
    <property type="match status" value="1"/>
</dbReference>
<dbReference type="InterPro" id="IPR036366">
    <property type="entry name" value="PGBDSf"/>
</dbReference>
<dbReference type="CDD" id="cd12797">
    <property type="entry name" value="M23_peptidase"/>
    <property type="match status" value="1"/>
</dbReference>
<dbReference type="GO" id="GO:0004222">
    <property type="term" value="F:metalloendopeptidase activity"/>
    <property type="evidence" value="ECO:0007669"/>
    <property type="project" value="TreeGrafter"/>
</dbReference>
<evidence type="ECO:0000259" key="2">
    <source>
        <dbReference type="PROSITE" id="PS51782"/>
    </source>
</evidence>
<dbReference type="eggNOG" id="COG1388">
    <property type="taxonomic scope" value="Bacteria"/>
</dbReference>
<dbReference type="InterPro" id="IPR036365">
    <property type="entry name" value="PGBD-like_sf"/>
</dbReference>
<accession>E4RLN0</accession>
<dbReference type="SUPFAM" id="SSF47090">
    <property type="entry name" value="PGBD-like"/>
    <property type="match status" value="1"/>
</dbReference>
<dbReference type="SMART" id="SM00257">
    <property type="entry name" value="LysM"/>
    <property type="match status" value="3"/>
</dbReference>
<dbReference type="Pfam" id="PF01551">
    <property type="entry name" value="Peptidase_M23"/>
    <property type="match status" value="1"/>
</dbReference>
<dbReference type="eggNOG" id="COG3409">
    <property type="taxonomic scope" value="Bacteria"/>
</dbReference>
<dbReference type="PANTHER" id="PTHR21666">
    <property type="entry name" value="PEPTIDASE-RELATED"/>
    <property type="match status" value="1"/>
</dbReference>
<feature type="domain" description="LysM" evidence="2">
    <location>
        <begin position="160"/>
        <end position="203"/>
    </location>
</feature>
<dbReference type="SUPFAM" id="SSF51261">
    <property type="entry name" value="Duplicated hybrid motif"/>
    <property type="match status" value="1"/>
</dbReference>
<sequence>MEKIRFQRTLIILIIFLLTLTFSSYAYNLRLNNRGSEVVEVQKYLTELGYDISSDGIFGRATEEAVKDFQSSNGLSVDGIVGRETYQKLKNSFVEKVSYELYIVGRGDSLSRIASSRNLTVSEIKEFNNLNSERIDYGQTLKIPVNGVGGNEHNQNQESSTYTVRRGDTLSQIAARNNLKAEEIIAANDISSEFIREGQELTLPNSSTNQQSSSNRDDSGESSDSTITHEVQPGEAISVIAQIYGTKASEIRENNDLEGDRIYAGQELVIKGASKSGPLRLQSDSLIWPVRGRVTSEFGWRDHPVRNERLFHNGLDIAVPTGTEVKAAASGRVVNSGWMNGFGYTVVIDHGNNVETLYGHNSRLLVSRGENVQQGQKIALSGNTGMSTGPHLHFGVLRNDEPLNPRDFLP</sequence>
<dbReference type="FunFam" id="2.70.70.10:FF:000006">
    <property type="entry name" value="M23 family peptidase"/>
    <property type="match status" value="1"/>
</dbReference>
<dbReference type="InterPro" id="IPR011055">
    <property type="entry name" value="Dup_hybrid_motif"/>
</dbReference>
<dbReference type="InterPro" id="IPR002477">
    <property type="entry name" value="Peptidoglycan-bd-like"/>
</dbReference>
<feature type="domain" description="LysM" evidence="2">
    <location>
        <begin position="100"/>
        <end position="143"/>
    </location>
</feature>
<dbReference type="PANTHER" id="PTHR21666:SF270">
    <property type="entry name" value="MUREIN HYDROLASE ACTIVATOR ENVC"/>
    <property type="match status" value="1"/>
</dbReference>
<evidence type="ECO:0000256" key="1">
    <source>
        <dbReference type="SAM" id="MobiDB-lite"/>
    </source>
</evidence>
<dbReference type="InterPro" id="IPR018392">
    <property type="entry name" value="LysM"/>
</dbReference>
<dbReference type="KEGG" id="has:Halsa_1519"/>
<dbReference type="Gene3D" id="3.10.350.10">
    <property type="entry name" value="LysM domain"/>
    <property type="match status" value="3"/>
</dbReference>
<dbReference type="STRING" id="656519.Halsa_1519"/>
<dbReference type="RefSeq" id="WP_013406021.1">
    <property type="nucleotide sequence ID" value="NC_014654.1"/>
</dbReference>
<keyword evidence="4" id="KW-1185">Reference proteome</keyword>
<name>E4RLN0_HALHG</name>
<dbReference type="OrthoDB" id="9809488at2"/>
<dbReference type="PROSITE" id="PS51782">
    <property type="entry name" value="LYSM"/>
    <property type="match status" value="3"/>
</dbReference>
<dbReference type="Proteomes" id="UP000007434">
    <property type="component" value="Chromosome"/>
</dbReference>